<evidence type="ECO:0000256" key="3">
    <source>
        <dbReference type="ARBA" id="ARBA00022527"/>
    </source>
</evidence>
<dbReference type="PROSITE" id="PS50011">
    <property type="entry name" value="PROTEIN_KINASE_DOM"/>
    <property type="match status" value="1"/>
</dbReference>
<dbReference type="InterPro" id="IPR017441">
    <property type="entry name" value="Protein_kinase_ATP_BS"/>
</dbReference>
<sequence length="388" mass="44004">MSDSEESSERKWMSITGEELPGLDHTHGFLGNCRDINEYEQLNALGEGTYGVVTRARDKQTSEIVALKQVRIFDESRPNGIPITALREISLLKSLRHENIVSVLNVAVGSDLNDVYMVMEYVEQDLAHLIDNVKVIFSESEVKCLIKQLLKGVDHLHRNDIIHRDIKASNLLLNGRGILKLADFGMAREFSHRPLTPGVVTVWYRSPELLLNCVRYTPTVDIWSCGLILGELLLRHPLLPGDDEFDELDLITKLIGPATDRVWPKRRLLPGLSGYNFPTASSAPQGVDGLGGNLERLFRDYSENTIALLRACLSWDPERRPSAREALKHGYFTEEPRAKDPKFMPTFPEYRNDGKSHKRGRPDAAKDDGFVFEFEDHLPRGSHKKRRN</sequence>
<feature type="compositionally biased region" description="Basic and acidic residues" evidence="12">
    <location>
        <begin position="350"/>
        <end position="379"/>
    </location>
</feature>
<dbReference type="Gene3D" id="3.30.200.20">
    <property type="entry name" value="Phosphorylase Kinase, domain 1"/>
    <property type="match status" value="1"/>
</dbReference>
<evidence type="ECO:0000256" key="12">
    <source>
        <dbReference type="SAM" id="MobiDB-lite"/>
    </source>
</evidence>
<reference evidence="14 15" key="1">
    <citation type="journal article" date="2018" name="Nat. Ecol. Evol.">
        <title>Pezizomycetes genomes reveal the molecular basis of ectomycorrhizal truffle lifestyle.</title>
        <authorList>
            <person name="Murat C."/>
            <person name="Payen T."/>
            <person name="Noel B."/>
            <person name="Kuo A."/>
            <person name="Morin E."/>
            <person name="Chen J."/>
            <person name="Kohler A."/>
            <person name="Krizsan K."/>
            <person name="Balestrini R."/>
            <person name="Da Silva C."/>
            <person name="Montanini B."/>
            <person name="Hainaut M."/>
            <person name="Levati E."/>
            <person name="Barry K.W."/>
            <person name="Belfiori B."/>
            <person name="Cichocki N."/>
            <person name="Clum A."/>
            <person name="Dockter R.B."/>
            <person name="Fauchery L."/>
            <person name="Guy J."/>
            <person name="Iotti M."/>
            <person name="Le Tacon F."/>
            <person name="Lindquist E.A."/>
            <person name="Lipzen A."/>
            <person name="Malagnac F."/>
            <person name="Mello A."/>
            <person name="Molinier V."/>
            <person name="Miyauchi S."/>
            <person name="Poulain J."/>
            <person name="Riccioni C."/>
            <person name="Rubini A."/>
            <person name="Sitrit Y."/>
            <person name="Splivallo R."/>
            <person name="Traeger S."/>
            <person name="Wang M."/>
            <person name="Zifcakova L."/>
            <person name="Wipf D."/>
            <person name="Zambonelli A."/>
            <person name="Paolocci F."/>
            <person name="Nowrousian M."/>
            <person name="Ottonello S."/>
            <person name="Baldrian P."/>
            <person name="Spatafora J.W."/>
            <person name="Henrissat B."/>
            <person name="Nagy L.G."/>
            <person name="Aury J.M."/>
            <person name="Wincker P."/>
            <person name="Grigoriev I.V."/>
            <person name="Bonfante P."/>
            <person name="Martin F.M."/>
        </authorList>
    </citation>
    <scope>NUCLEOTIDE SEQUENCE [LARGE SCALE GENOMIC DNA]</scope>
    <source>
        <strain evidence="14 15">RN42</strain>
    </source>
</reference>
<gene>
    <name evidence="14" type="ORF">BJ508DRAFT_226802</name>
</gene>
<dbReference type="PANTHER" id="PTHR24056:SF508">
    <property type="entry name" value="CYCLIN-DEPENDENT KINASE 10"/>
    <property type="match status" value="1"/>
</dbReference>
<feature type="binding site" evidence="10">
    <location>
        <position position="68"/>
    </location>
    <ligand>
        <name>ATP</name>
        <dbReference type="ChEBI" id="CHEBI:30616"/>
    </ligand>
</feature>
<evidence type="ECO:0000313" key="14">
    <source>
        <dbReference type="EMBL" id="RPA80464.1"/>
    </source>
</evidence>
<dbReference type="SMART" id="SM00220">
    <property type="entry name" value="S_TKc"/>
    <property type="match status" value="1"/>
</dbReference>
<evidence type="ECO:0000256" key="11">
    <source>
        <dbReference type="RuleBase" id="RU000304"/>
    </source>
</evidence>
<feature type="domain" description="Protein kinase" evidence="13">
    <location>
        <begin position="39"/>
        <end position="332"/>
    </location>
</feature>
<dbReference type="Pfam" id="PF00069">
    <property type="entry name" value="Pkinase"/>
    <property type="match status" value="1"/>
</dbReference>
<dbReference type="OrthoDB" id="1732493at2759"/>
<proteinExistence type="inferred from homology"/>
<evidence type="ECO:0000256" key="7">
    <source>
        <dbReference type="ARBA" id="ARBA00022840"/>
    </source>
</evidence>
<dbReference type="EMBL" id="ML119688">
    <property type="protein sequence ID" value="RPA80464.1"/>
    <property type="molecule type" value="Genomic_DNA"/>
</dbReference>
<keyword evidence="6 14" id="KW-0418">Kinase</keyword>
<comment type="catalytic activity">
    <reaction evidence="8">
        <text>L-threonyl-[protein] + ATP = O-phospho-L-threonyl-[protein] + ADP + H(+)</text>
        <dbReference type="Rhea" id="RHEA:46608"/>
        <dbReference type="Rhea" id="RHEA-COMP:11060"/>
        <dbReference type="Rhea" id="RHEA-COMP:11605"/>
        <dbReference type="ChEBI" id="CHEBI:15378"/>
        <dbReference type="ChEBI" id="CHEBI:30013"/>
        <dbReference type="ChEBI" id="CHEBI:30616"/>
        <dbReference type="ChEBI" id="CHEBI:61977"/>
        <dbReference type="ChEBI" id="CHEBI:456216"/>
        <dbReference type="EC" id="2.7.11.22"/>
    </reaction>
</comment>
<dbReference type="PROSITE" id="PS00108">
    <property type="entry name" value="PROTEIN_KINASE_ST"/>
    <property type="match status" value="1"/>
</dbReference>
<dbReference type="InterPro" id="IPR008271">
    <property type="entry name" value="Ser/Thr_kinase_AS"/>
</dbReference>
<name>A0A3N4IFJ6_ASCIM</name>
<dbReference type="AlphaFoldDB" id="A0A3N4IFJ6"/>
<evidence type="ECO:0000256" key="2">
    <source>
        <dbReference type="ARBA" id="ARBA00012425"/>
    </source>
</evidence>
<evidence type="ECO:0000313" key="15">
    <source>
        <dbReference type="Proteomes" id="UP000275078"/>
    </source>
</evidence>
<dbReference type="GO" id="GO:0004693">
    <property type="term" value="F:cyclin-dependent protein serine/threonine kinase activity"/>
    <property type="evidence" value="ECO:0007669"/>
    <property type="project" value="UniProtKB-EC"/>
</dbReference>
<evidence type="ECO:0000256" key="8">
    <source>
        <dbReference type="ARBA" id="ARBA00047811"/>
    </source>
</evidence>
<dbReference type="FunFam" id="1.10.510.10:FF:000624">
    <property type="entry name" value="Mitogen-activated protein kinase"/>
    <property type="match status" value="1"/>
</dbReference>
<evidence type="ECO:0000259" key="13">
    <source>
        <dbReference type="PROSITE" id="PS50011"/>
    </source>
</evidence>
<evidence type="ECO:0000256" key="6">
    <source>
        <dbReference type="ARBA" id="ARBA00022777"/>
    </source>
</evidence>
<evidence type="ECO:0000256" key="4">
    <source>
        <dbReference type="ARBA" id="ARBA00022679"/>
    </source>
</evidence>
<keyword evidence="3 11" id="KW-0723">Serine/threonine-protein kinase</keyword>
<evidence type="ECO:0000256" key="5">
    <source>
        <dbReference type="ARBA" id="ARBA00022741"/>
    </source>
</evidence>
<dbReference type="STRING" id="1160509.A0A3N4IFJ6"/>
<dbReference type="Proteomes" id="UP000275078">
    <property type="component" value="Unassembled WGS sequence"/>
</dbReference>
<dbReference type="InterPro" id="IPR011009">
    <property type="entry name" value="Kinase-like_dom_sf"/>
</dbReference>
<dbReference type="SUPFAM" id="SSF56112">
    <property type="entry name" value="Protein kinase-like (PK-like)"/>
    <property type="match status" value="1"/>
</dbReference>
<dbReference type="InterPro" id="IPR050108">
    <property type="entry name" value="CDK"/>
</dbReference>
<evidence type="ECO:0000256" key="9">
    <source>
        <dbReference type="ARBA" id="ARBA00048367"/>
    </source>
</evidence>
<protein>
    <recommendedName>
        <fullName evidence="2">cyclin-dependent kinase</fullName>
        <ecNumber evidence="2">2.7.11.22</ecNumber>
    </recommendedName>
</protein>
<keyword evidence="4" id="KW-0808">Transferase</keyword>
<keyword evidence="7 10" id="KW-0067">ATP-binding</keyword>
<accession>A0A3N4IFJ6</accession>
<comment type="catalytic activity">
    <reaction evidence="9">
        <text>L-seryl-[protein] + ATP = O-phospho-L-seryl-[protein] + ADP + H(+)</text>
        <dbReference type="Rhea" id="RHEA:17989"/>
        <dbReference type="Rhea" id="RHEA-COMP:9863"/>
        <dbReference type="Rhea" id="RHEA-COMP:11604"/>
        <dbReference type="ChEBI" id="CHEBI:15378"/>
        <dbReference type="ChEBI" id="CHEBI:29999"/>
        <dbReference type="ChEBI" id="CHEBI:30616"/>
        <dbReference type="ChEBI" id="CHEBI:83421"/>
        <dbReference type="ChEBI" id="CHEBI:456216"/>
        <dbReference type="EC" id="2.7.11.22"/>
    </reaction>
</comment>
<feature type="region of interest" description="Disordered" evidence="12">
    <location>
        <begin position="337"/>
        <end position="388"/>
    </location>
</feature>
<dbReference type="FunFam" id="3.30.200.20:FF:000054">
    <property type="entry name" value="Cyclin-dependent kinase 11B"/>
    <property type="match status" value="1"/>
</dbReference>
<organism evidence="14 15">
    <name type="scientific">Ascobolus immersus RN42</name>
    <dbReference type="NCBI Taxonomy" id="1160509"/>
    <lineage>
        <taxon>Eukaryota</taxon>
        <taxon>Fungi</taxon>
        <taxon>Dikarya</taxon>
        <taxon>Ascomycota</taxon>
        <taxon>Pezizomycotina</taxon>
        <taxon>Pezizomycetes</taxon>
        <taxon>Pezizales</taxon>
        <taxon>Ascobolaceae</taxon>
        <taxon>Ascobolus</taxon>
    </lineage>
</organism>
<comment type="similarity">
    <text evidence="1">Belongs to the protein kinase superfamily. CMGC Ser/Thr protein kinase family. CDC2/CDKX subfamily.</text>
</comment>
<keyword evidence="5 10" id="KW-0547">Nucleotide-binding</keyword>
<dbReference type="GO" id="GO:0005634">
    <property type="term" value="C:nucleus"/>
    <property type="evidence" value="ECO:0007669"/>
    <property type="project" value="TreeGrafter"/>
</dbReference>
<evidence type="ECO:0000256" key="1">
    <source>
        <dbReference type="ARBA" id="ARBA00006485"/>
    </source>
</evidence>
<dbReference type="Gene3D" id="1.10.510.10">
    <property type="entry name" value="Transferase(Phosphotransferase) domain 1"/>
    <property type="match status" value="1"/>
</dbReference>
<dbReference type="InterPro" id="IPR000719">
    <property type="entry name" value="Prot_kinase_dom"/>
</dbReference>
<dbReference type="GO" id="GO:0005524">
    <property type="term" value="F:ATP binding"/>
    <property type="evidence" value="ECO:0007669"/>
    <property type="project" value="UniProtKB-UniRule"/>
</dbReference>
<dbReference type="EC" id="2.7.11.22" evidence="2"/>
<evidence type="ECO:0000256" key="10">
    <source>
        <dbReference type="PROSITE-ProRule" id="PRU10141"/>
    </source>
</evidence>
<dbReference type="PANTHER" id="PTHR24056">
    <property type="entry name" value="CELL DIVISION PROTEIN KINASE"/>
    <property type="match status" value="1"/>
</dbReference>
<dbReference type="GO" id="GO:0007346">
    <property type="term" value="P:regulation of mitotic cell cycle"/>
    <property type="evidence" value="ECO:0007669"/>
    <property type="project" value="TreeGrafter"/>
</dbReference>
<dbReference type="PROSITE" id="PS00107">
    <property type="entry name" value="PROTEIN_KINASE_ATP"/>
    <property type="match status" value="1"/>
</dbReference>
<keyword evidence="15" id="KW-1185">Reference proteome</keyword>